<dbReference type="PATRIC" id="fig|348824.6.peg.6695"/>
<keyword evidence="5 6" id="KW-0472">Membrane</keyword>
<evidence type="ECO:0000256" key="6">
    <source>
        <dbReference type="SAM" id="Phobius"/>
    </source>
</evidence>
<evidence type="ECO:0000313" key="7">
    <source>
        <dbReference type="EMBL" id="CDM62382.1"/>
    </source>
</evidence>
<proteinExistence type="predicted"/>
<dbReference type="Proteomes" id="UP000019443">
    <property type="component" value="Plasmid pLPU83d"/>
</dbReference>
<name>W6RMN9_9HYPH</name>
<dbReference type="AlphaFoldDB" id="W6RMN9"/>
<keyword evidence="8" id="KW-1185">Reference proteome</keyword>
<evidence type="ECO:0000256" key="1">
    <source>
        <dbReference type="ARBA" id="ARBA00004651"/>
    </source>
</evidence>
<dbReference type="KEGG" id="rhl:LPU83_pLPU83d_1012"/>
<keyword evidence="7" id="KW-0614">Plasmid</keyword>
<dbReference type="GO" id="GO:0005886">
    <property type="term" value="C:plasma membrane"/>
    <property type="evidence" value="ECO:0007669"/>
    <property type="project" value="UniProtKB-SubCell"/>
</dbReference>
<feature type="transmembrane region" description="Helical" evidence="6">
    <location>
        <begin position="81"/>
        <end position="103"/>
    </location>
</feature>
<dbReference type="Pfam" id="PF03706">
    <property type="entry name" value="LPG_synthase_TM"/>
    <property type="match status" value="1"/>
</dbReference>
<feature type="transmembrane region" description="Helical" evidence="6">
    <location>
        <begin position="47"/>
        <end position="69"/>
    </location>
</feature>
<dbReference type="RefSeq" id="WP_024316325.1">
    <property type="nucleotide sequence ID" value="NZ_ATTO01000032.1"/>
</dbReference>
<comment type="subcellular location">
    <subcellularLocation>
        <location evidence="1">Cell membrane</location>
        <topology evidence="1">Multi-pass membrane protein</topology>
    </subcellularLocation>
</comment>
<evidence type="ECO:0000256" key="2">
    <source>
        <dbReference type="ARBA" id="ARBA00022475"/>
    </source>
</evidence>
<dbReference type="HOGENOM" id="CLU_056539_0_1_5"/>
<protein>
    <submittedName>
        <fullName evidence="7">Uncharacterized protein</fullName>
    </submittedName>
</protein>
<evidence type="ECO:0000256" key="4">
    <source>
        <dbReference type="ARBA" id="ARBA00022989"/>
    </source>
</evidence>
<dbReference type="InterPro" id="IPR022791">
    <property type="entry name" value="L-PG_synthase/AglD"/>
</dbReference>
<keyword evidence="2" id="KW-1003">Cell membrane</keyword>
<feature type="transmembrane region" description="Helical" evidence="6">
    <location>
        <begin position="7"/>
        <end position="27"/>
    </location>
</feature>
<feature type="transmembrane region" description="Helical" evidence="6">
    <location>
        <begin position="156"/>
        <end position="178"/>
    </location>
</feature>
<feature type="transmembrane region" description="Helical" evidence="6">
    <location>
        <begin position="231"/>
        <end position="251"/>
    </location>
</feature>
<evidence type="ECO:0000256" key="5">
    <source>
        <dbReference type="ARBA" id="ARBA00023136"/>
    </source>
</evidence>
<gene>
    <name evidence="7" type="ORF">LPU83_pLPU83d_1012</name>
</gene>
<keyword evidence="4 6" id="KW-1133">Transmembrane helix</keyword>
<sequence>MSVRRVFINTALILGLLLATYLLYKVFSRYSLGEIMLSLGAISASRLILAVGFCALSYLCLSGFDWMALRYAGKPLSYPKAALASFTSLSIGHNLGVAALSSGAVRYRYYARWGLNAEEVAKVILFCGVTVGMGLSTLAGIALLSNPRNASKLLHVGADALFWLGLLCLAFPVFYVVLAGTLRAPLHVWKWRFEMPDLKLAIGQIIIGTLNFICVAACLHQVLTDSLGSSFVQTATAYVLANIAVLVTHVPGGLGVLEATVSHVLPGAASIGALVAFRVIYFLLPLLIGLTVFAASELVLRAPRRSLKGARSKAVPNADAAFVMANMDAGDRQARFPKTGVYHRDGC</sequence>
<dbReference type="PANTHER" id="PTHR39087">
    <property type="entry name" value="UPF0104 MEMBRANE PROTEIN MJ1595"/>
    <property type="match status" value="1"/>
</dbReference>
<geneLocation type="plasmid" evidence="7 8">
    <name>pLPU83d</name>
</geneLocation>
<evidence type="ECO:0000256" key="3">
    <source>
        <dbReference type="ARBA" id="ARBA00022692"/>
    </source>
</evidence>
<evidence type="ECO:0000313" key="8">
    <source>
        <dbReference type="Proteomes" id="UP000019443"/>
    </source>
</evidence>
<dbReference type="PANTHER" id="PTHR39087:SF2">
    <property type="entry name" value="UPF0104 MEMBRANE PROTEIN MJ1595"/>
    <property type="match status" value="1"/>
</dbReference>
<keyword evidence="3 6" id="KW-0812">Transmembrane</keyword>
<organism evidence="7 8">
    <name type="scientific">Rhizobium favelukesii</name>
    <dbReference type="NCBI Taxonomy" id="348824"/>
    <lineage>
        <taxon>Bacteria</taxon>
        <taxon>Pseudomonadati</taxon>
        <taxon>Pseudomonadota</taxon>
        <taxon>Alphaproteobacteria</taxon>
        <taxon>Hyphomicrobiales</taxon>
        <taxon>Rhizobiaceae</taxon>
        <taxon>Rhizobium/Agrobacterium group</taxon>
        <taxon>Rhizobium</taxon>
    </lineage>
</organism>
<reference evidence="7" key="1">
    <citation type="submission" date="2013-11" db="EMBL/GenBank/DDBJ databases">
        <title>Draft genome sequence of the broad-host-range Rhizobium sp. LPU83 strain, a member of the low-genetic diversity Oregon-like Rhizobium sp. group.</title>
        <authorList>
            <person name="Wibberg D."/>
            <person name="Puehler A."/>
            <person name="Schlueter A."/>
        </authorList>
    </citation>
    <scope>NUCLEOTIDE SEQUENCE [LARGE SCALE GENOMIC DNA]</scope>
    <source>
        <strain evidence="7">LPU83</strain>
        <plasmid evidence="7">pLPU83d</plasmid>
    </source>
</reference>
<feature type="transmembrane region" description="Helical" evidence="6">
    <location>
        <begin position="123"/>
        <end position="144"/>
    </location>
</feature>
<feature type="transmembrane region" description="Helical" evidence="6">
    <location>
        <begin position="271"/>
        <end position="295"/>
    </location>
</feature>
<accession>W6RMN9</accession>
<feature type="transmembrane region" description="Helical" evidence="6">
    <location>
        <begin position="198"/>
        <end position="219"/>
    </location>
</feature>
<dbReference type="EMBL" id="HG916855">
    <property type="protein sequence ID" value="CDM62382.1"/>
    <property type="molecule type" value="Genomic_DNA"/>
</dbReference>